<dbReference type="SMART" id="SM00086">
    <property type="entry name" value="PAC"/>
    <property type="match status" value="2"/>
</dbReference>
<keyword evidence="9" id="KW-1185">Reference proteome</keyword>
<proteinExistence type="predicted"/>
<protein>
    <recommendedName>
        <fullName evidence="2">histidine kinase</fullName>
        <ecNumber evidence="2">2.7.13.3</ecNumber>
    </recommendedName>
</protein>
<comment type="catalytic activity">
    <reaction evidence="1">
        <text>ATP + protein L-histidine = ADP + protein N-phospho-L-histidine.</text>
        <dbReference type="EC" id="2.7.13.3"/>
    </reaction>
</comment>
<keyword evidence="4" id="KW-0808">Transferase</keyword>
<dbReference type="Gene3D" id="3.30.450.20">
    <property type="entry name" value="PAS domain"/>
    <property type="match status" value="3"/>
</dbReference>
<dbReference type="InterPro" id="IPR052162">
    <property type="entry name" value="Sensor_kinase/Photoreceptor"/>
</dbReference>
<dbReference type="SUPFAM" id="SSF55785">
    <property type="entry name" value="PYP-like sensor domain (PAS domain)"/>
    <property type="match status" value="3"/>
</dbReference>
<dbReference type="InterPro" id="IPR001610">
    <property type="entry name" value="PAC"/>
</dbReference>
<evidence type="ECO:0000256" key="4">
    <source>
        <dbReference type="ARBA" id="ARBA00022679"/>
    </source>
</evidence>
<reference evidence="9" key="1">
    <citation type="submission" date="2018-08" db="EMBL/GenBank/DDBJ databases">
        <title>Mucilaginibacter sp. MYSH2.</title>
        <authorList>
            <person name="Seo T."/>
        </authorList>
    </citation>
    <scope>NUCLEOTIDE SEQUENCE [LARGE SCALE GENOMIC DNA]</scope>
    <source>
        <strain evidence="9">KIRAN</strain>
    </source>
</reference>
<sequence>MNKSNQIAPPAFDVLFHALPGLYLLMTPDFYVVDTTDAYLRAALLTRNQIIGQYIFDVFPNNPENPGVDSESELKRSLELVLESKQVQTMSVIQYDIVDHISHKNRFLQRYWRSSNTPILDDKNDICYILHETSDITELMQLQQREQHITEHLTALAQAVNAVNREYNLETKTIRWGKGLRNILGYTPEEIGTQLESWTARIHPGDLPRVVTGLTEAMKGKVWTAQYRFKKASGHYAHFLDQGYIMHDRHGNGSKMLSSMIDISASKKAEQALSDSNDRFLKLIEALPQMAWTADPKGKILHFNKNWYTYTGMLHGQTEGWLNMVHPDDCPLVITAWKEAQHSGFYQIECRVKCQLDGSYQWFFAQTVPIRNNAGEVIYWLGTMTDMHHRSVFNGRSNN</sequence>
<dbReference type="GO" id="GO:0004673">
    <property type="term" value="F:protein histidine kinase activity"/>
    <property type="evidence" value="ECO:0007669"/>
    <property type="project" value="UniProtKB-EC"/>
</dbReference>
<gene>
    <name evidence="8" type="ORF">D1627_09545</name>
</gene>
<dbReference type="PROSITE" id="PS50112">
    <property type="entry name" value="PAS"/>
    <property type="match status" value="1"/>
</dbReference>
<dbReference type="CDD" id="cd00130">
    <property type="entry name" value="PAS"/>
    <property type="match status" value="2"/>
</dbReference>
<feature type="domain" description="PAS" evidence="6">
    <location>
        <begin position="145"/>
        <end position="221"/>
    </location>
</feature>
<dbReference type="InterPro" id="IPR035965">
    <property type="entry name" value="PAS-like_dom_sf"/>
</dbReference>
<comment type="caution">
    <text evidence="8">The sequence shown here is derived from an EMBL/GenBank/DDBJ whole genome shotgun (WGS) entry which is preliminary data.</text>
</comment>
<dbReference type="EC" id="2.7.13.3" evidence="2"/>
<evidence type="ECO:0000256" key="2">
    <source>
        <dbReference type="ARBA" id="ARBA00012438"/>
    </source>
</evidence>
<keyword evidence="3" id="KW-0597">Phosphoprotein</keyword>
<dbReference type="PROSITE" id="PS50113">
    <property type="entry name" value="PAC"/>
    <property type="match status" value="2"/>
</dbReference>
<dbReference type="EMBL" id="QWGE01000003">
    <property type="protein sequence ID" value="RIJ37370.1"/>
    <property type="molecule type" value="Genomic_DNA"/>
</dbReference>
<evidence type="ECO:0000256" key="3">
    <source>
        <dbReference type="ARBA" id="ARBA00022553"/>
    </source>
</evidence>
<dbReference type="SMART" id="SM00091">
    <property type="entry name" value="PAS"/>
    <property type="match status" value="3"/>
</dbReference>
<evidence type="ECO:0000259" key="7">
    <source>
        <dbReference type="PROSITE" id="PS50113"/>
    </source>
</evidence>
<dbReference type="AlphaFoldDB" id="A0A399RZK4"/>
<dbReference type="FunFam" id="3.30.450.20:FF:000099">
    <property type="entry name" value="Sensory box sensor histidine kinase"/>
    <property type="match status" value="1"/>
</dbReference>
<feature type="domain" description="PAC" evidence="7">
    <location>
        <begin position="223"/>
        <end position="275"/>
    </location>
</feature>
<evidence type="ECO:0000313" key="9">
    <source>
        <dbReference type="Proteomes" id="UP000266005"/>
    </source>
</evidence>
<accession>A0A399RZK4</accession>
<evidence type="ECO:0000256" key="1">
    <source>
        <dbReference type="ARBA" id="ARBA00000085"/>
    </source>
</evidence>
<name>A0A399RZK4_9BACT</name>
<evidence type="ECO:0000256" key="5">
    <source>
        <dbReference type="ARBA" id="ARBA00022777"/>
    </source>
</evidence>
<dbReference type="PANTHER" id="PTHR43304:SF1">
    <property type="entry name" value="PAC DOMAIN-CONTAINING PROTEIN"/>
    <property type="match status" value="1"/>
</dbReference>
<dbReference type="InterPro" id="IPR000014">
    <property type="entry name" value="PAS"/>
</dbReference>
<dbReference type="PANTHER" id="PTHR43304">
    <property type="entry name" value="PHYTOCHROME-LIKE PROTEIN CPH1"/>
    <property type="match status" value="1"/>
</dbReference>
<dbReference type="Pfam" id="PF08447">
    <property type="entry name" value="PAS_3"/>
    <property type="match status" value="2"/>
</dbReference>
<dbReference type="NCBIfam" id="TIGR00229">
    <property type="entry name" value="sensory_box"/>
    <property type="match status" value="2"/>
</dbReference>
<dbReference type="RefSeq" id="WP_119432026.1">
    <property type="nucleotide sequence ID" value="NZ_QWGE01000003.1"/>
</dbReference>
<evidence type="ECO:0000313" key="8">
    <source>
        <dbReference type="EMBL" id="RIJ37370.1"/>
    </source>
</evidence>
<dbReference type="Pfam" id="PF13426">
    <property type="entry name" value="PAS_9"/>
    <property type="match status" value="1"/>
</dbReference>
<evidence type="ECO:0000259" key="6">
    <source>
        <dbReference type="PROSITE" id="PS50112"/>
    </source>
</evidence>
<dbReference type="InterPro" id="IPR013655">
    <property type="entry name" value="PAS_fold_3"/>
</dbReference>
<feature type="domain" description="PAC" evidence="7">
    <location>
        <begin position="346"/>
        <end position="399"/>
    </location>
</feature>
<dbReference type="InterPro" id="IPR000700">
    <property type="entry name" value="PAS-assoc_C"/>
</dbReference>
<dbReference type="OrthoDB" id="9766459at2"/>
<keyword evidence="5" id="KW-0418">Kinase</keyword>
<dbReference type="Proteomes" id="UP000266005">
    <property type="component" value="Unassembled WGS sequence"/>
</dbReference>
<organism evidence="8 9">
    <name type="scientific">Pontibacter oryzae</name>
    <dbReference type="NCBI Taxonomy" id="2304593"/>
    <lineage>
        <taxon>Bacteria</taxon>
        <taxon>Pseudomonadati</taxon>
        <taxon>Bacteroidota</taxon>
        <taxon>Cytophagia</taxon>
        <taxon>Cytophagales</taxon>
        <taxon>Hymenobacteraceae</taxon>
        <taxon>Pontibacter</taxon>
    </lineage>
</organism>